<dbReference type="AlphaFoldDB" id="A0A3B1DRL6"/>
<reference evidence="4" key="1">
    <citation type="submission" date="2018-06" db="EMBL/GenBank/DDBJ databases">
        <authorList>
            <person name="Zhirakovskaya E."/>
        </authorList>
    </citation>
    <scope>NUCLEOTIDE SEQUENCE</scope>
</reference>
<dbReference type="SUPFAM" id="SSF88723">
    <property type="entry name" value="PIN domain-like"/>
    <property type="match status" value="1"/>
</dbReference>
<evidence type="ECO:0000256" key="2">
    <source>
        <dbReference type="SAM" id="Phobius"/>
    </source>
</evidence>
<accession>A0A3B1DRL6</accession>
<feature type="transmembrane region" description="Helical" evidence="2">
    <location>
        <begin position="126"/>
        <end position="147"/>
    </location>
</feature>
<dbReference type="SMART" id="SM00670">
    <property type="entry name" value="PINc"/>
    <property type="match status" value="1"/>
</dbReference>
<feature type="transmembrane region" description="Helical" evidence="2">
    <location>
        <begin position="59"/>
        <end position="78"/>
    </location>
</feature>
<name>A0A3B1DRL6_9ZZZZ</name>
<keyword evidence="2" id="KW-0472">Membrane</keyword>
<dbReference type="InterPro" id="IPR052041">
    <property type="entry name" value="Nucleic_acid_metab_PIN/TRAM"/>
</dbReference>
<dbReference type="Gene3D" id="3.40.50.1010">
    <property type="entry name" value="5'-nuclease"/>
    <property type="match status" value="1"/>
</dbReference>
<dbReference type="PANTHER" id="PTHR11603:SF147">
    <property type="entry name" value="MEMBRANE PROTEIN"/>
    <property type="match status" value="1"/>
</dbReference>
<evidence type="ECO:0000256" key="1">
    <source>
        <dbReference type="SAM" id="MobiDB-lite"/>
    </source>
</evidence>
<feature type="compositionally biased region" description="Low complexity" evidence="1">
    <location>
        <begin position="377"/>
        <end position="400"/>
    </location>
</feature>
<keyword evidence="2" id="KW-1133">Transmembrane helix</keyword>
<sequence>MDSTRGQTRTDPDPVDRDARSKVLTVVRMGFLVLMLTVPLLTVIQFQTGDTAQVQFFNAWWWMPIVISVVMSAVFLAADLLIPRKKISTLAGVMLGLLAGLLAAVALGFVVDVIAESWDLTTVPTFVFMIKVLLGIAMCYMGISTVLQTQDDFRLVIPYVEFAKQMRGVRPLLLDTSALIDARIVEVAETGISQAPIIIPQFVVEELHRLADSADRLKRARGRRGLEIVTKLQRSHLLDVSIDESPMPSKAVDHMLVDLAKQLPAIIVTTDVGLRQVATIHGVMVLNLNDLANALKPNVIPGEQLQVQLIRRGEHQTQAVGYLPDGTMVVAEDGVGHIGEEVSLTVTRSLQTSAGRMIFGNIESEHNNDPVPPTPPAHTTTITPPAAPSSSESSDAARPPVAEPVADGAPRASEGPPATPGAEPPRGPYPPKPPVRTNRARNPRR</sequence>
<feature type="compositionally biased region" description="Pro residues" evidence="1">
    <location>
        <begin position="417"/>
        <end position="434"/>
    </location>
</feature>
<organism evidence="4">
    <name type="scientific">hydrothermal vent metagenome</name>
    <dbReference type="NCBI Taxonomy" id="652676"/>
    <lineage>
        <taxon>unclassified sequences</taxon>
        <taxon>metagenomes</taxon>
        <taxon>ecological metagenomes</taxon>
    </lineage>
</organism>
<dbReference type="Pfam" id="PF13638">
    <property type="entry name" value="PIN_4"/>
    <property type="match status" value="1"/>
</dbReference>
<dbReference type="PANTHER" id="PTHR11603">
    <property type="entry name" value="AAA FAMILY ATPASE"/>
    <property type="match status" value="1"/>
</dbReference>
<dbReference type="EMBL" id="UOGK01000114">
    <property type="protein sequence ID" value="VAX37700.1"/>
    <property type="molecule type" value="Genomic_DNA"/>
</dbReference>
<feature type="transmembrane region" description="Helical" evidence="2">
    <location>
        <begin position="26"/>
        <end position="47"/>
    </location>
</feature>
<dbReference type="InterPro" id="IPR002716">
    <property type="entry name" value="PIN_dom"/>
</dbReference>
<evidence type="ECO:0000313" key="4">
    <source>
        <dbReference type="EMBL" id="VAX37700.1"/>
    </source>
</evidence>
<dbReference type="CDD" id="cd09877">
    <property type="entry name" value="PIN_YacL-like"/>
    <property type="match status" value="1"/>
</dbReference>
<feature type="domain" description="PIN" evidence="3">
    <location>
        <begin position="170"/>
        <end position="276"/>
    </location>
</feature>
<evidence type="ECO:0000259" key="3">
    <source>
        <dbReference type="SMART" id="SM00670"/>
    </source>
</evidence>
<feature type="transmembrane region" description="Helical" evidence="2">
    <location>
        <begin position="90"/>
        <end position="114"/>
    </location>
</feature>
<proteinExistence type="predicted"/>
<protein>
    <submittedName>
        <fullName evidence="4">Membrane-associated protein containing RNA-binding TRAM domain and ribonuclease PIN-domain, YacL B.subtilis ortholog</fullName>
    </submittedName>
</protein>
<keyword evidence="2" id="KW-0812">Transmembrane</keyword>
<gene>
    <name evidence="4" type="ORF">MNBD_PLANCTO03-1276</name>
</gene>
<feature type="region of interest" description="Disordered" evidence="1">
    <location>
        <begin position="362"/>
        <end position="445"/>
    </location>
</feature>
<dbReference type="InterPro" id="IPR029060">
    <property type="entry name" value="PIN-like_dom_sf"/>
</dbReference>